<accession>A0A3P7LCE3</accession>
<feature type="region of interest" description="Disordered" evidence="1">
    <location>
        <begin position="20"/>
        <end position="70"/>
    </location>
</feature>
<sequence>MRFTILLVIAFAAFVFAKPHPRKDSSSEEDRKHKGPHKHHDHHHRRTFRPRPTIPKSITTPAEPEQSSQLPVITTSAAEIVVTDVVTSGSTFVPDVVSTEGSLTTKAVPEPSTGLPAVITSASGVVVTDDVASRITFIPGVLSTEGSIITQADFDPSTNIPEVASTPGTEVGPPVTASVTTTSAADVVMAGGWVLCSGSAGVVMLCGIVGRGRNVRLG</sequence>
<protein>
    <submittedName>
        <fullName evidence="3">Uncharacterized protein</fullName>
    </submittedName>
</protein>
<evidence type="ECO:0000256" key="2">
    <source>
        <dbReference type="SAM" id="SignalP"/>
    </source>
</evidence>
<gene>
    <name evidence="3" type="ORF">SVUK_LOCUS11786</name>
</gene>
<feature type="chain" id="PRO_5018149929" evidence="2">
    <location>
        <begin position="18"/>
        <end position="218"/>
    </location>
</feature>
<dbReference type="AlphaFoldDB" id="A0A3P7LCE3"/>
<feature type="compositionally biased region" description="Polar residues" evidence="1">
    <location>
        <begin position="57"/>
        <end position="70"/>
    </location>
</feature>
<proteinExistence type="predicted"/>
<reference evidence="3 4" key="1">
    <citation type="submission" date="2018-11" db="EMBL/GenBank/DDBJ databases">
        <authorList>
            <consortium name="Pathogen Informatics"/>
        </authorList>
    </citation>
    <scope>NUCLEOTIDE SEQUENCE [LARGE SCALE GENOMIC DNA]</scope>
</reference>
<organism evidence="3 4">
    <name type="scientific">Strongylus vulgaris</name>
    <name type="common">Blood worm</name>
    <dbReference type="NCBI Taxonomy" id="40348"/>
    <lineage>
        <taxon>Eukaryota</taxon>
        <taxon>Metazoa</taxon>
        <taxon>Ecdysozoa</taxon>
        <taxon>Nematoda</taxon>
        <taxon>Chromadorea</taxon>
        <taxon>Rhabditida</taxon>
        <taxon>Rhabditina</taxon>
        <taxon>Rhabditomorpha</taxon>
        <taxon>Strongyloidea</taxon>
        <taxon>Strongylidae</taxon>
        <taxon>Strongylus</taxon>
    </lineage>
</organism>
<name>A0A3P7LCE3_STRVU</name>
<evidence type="ECO:0000313" key="4">
    <source>
        <dbReference type="Proteomes" id="UP000270094"/>
    </source>
</evidence>
<keyword evidence="4" id="KW-1185">Reference proteome</keyword>
<keyword evidence="2" id="KW-0732">Signal</keyword>
<dbReference type="EMBL" id="UYYB01097730">
    <property type="protein sequence ID" value="VDM76788.1"/>
    <property type="molecule type" value="Genomic_DNA"/>
</dbReference>
<feature type="compositionally biased region" description="Basic and acidic residues" evidence="1">
    <location>
        <begin position="22"/>
        <end position="32"/>
    </location>
</feature>
<evidence type="ECO:0000256" key="1">
    <source>
        <dbReference type="SAM" id="MobiDB-lite"/>
    </source>
</evidence>
<dbReference type="Proteomes" id="UP000270094">
    <property type="component" value="Unassembled WGS sequence"/>
</dbReference>
<feature type="compositionally biased region" description="Basic residues" evidence="1">
    <location>
        <begin position="33"/>
        <end position="49"/>
    </location>
</feature>
<feature type="signal peptide" evidence="2">
    <location>
        <begin position="1"/>
        <end position="17"/>
    </location>
</feature>
<evidence type="ECO:0000313" key="3">
    <source>
        <dbReference type="EMBL" id="VDM76788.1"/>
    </source>
</evidence>